<evidence type="ECO:0000256" key="10">
    <source>
        <dbReference type="SAM" id="Phobius"/>
    </source>
</evidence>
<reference evidence="11 12" key="1">
    <citation type="journal article" date="2021" name="DNA Res.">
        <title>Genome analysis of Candida subhashii reveals its hybrid nature and dual mitochondrial genome conformations.</title>
        <authorList>
            <person name="Mixao V."/>
            <person name="Hegedusova E."/>
            <person name="Saus E."/>
            <person name="Pryszcz L.P."/>
            <person name="Cillingova A."/>
            <person name="Nosek J."/>
            <person name="Gabaldon T."/>
        </authorList>
    </citation>
    <scope>NUCLEOTIDE SEQUENCE [LARGE SCALE GENOMIC DNA]</scope>
    <source>
        <strain evidence="11 12">CBS 10753</strain>
    </source>
</reference>
<dbReference type="GeneID" id="73468565"/>
<evidence type="ECO:0000313" key="11">
    <source>
        <dbReference type="EMBL" id="KAG7664668.1"/>
    </source>
</evidence>
<keyword evidence="3" id="KW-0328">Glycosyltransferase</keyword>
<dbReference type="AlphaFoldDB" id="A0A8J5UJL9"/>
<dbReference type="RefSeq" id="XP_049264900.1">
    <property type="nucleotide sequence ID" value="XM_049405443.1"/>
</dbReference>
<evidence type="ECO:0000256" key="4">
    <source>
        <dbReference type="ARBA" id="ARBA00022679"/>
    </source>
</evidence>
<keyword evidence="12" id="KW-1185">Reference proteome</keyword>
<keyword evidence="4" id="KW-0808">Transferase</keyword>
<dbReference type="GO" id="GO:0071555">
    <property type="term" value="P:cell wall organization"/>
    <property type="evidence" value="ECO:0007669"/>
    <property type="project" value="UniProtKB-KW"/>
</dbReference>
<dbReference type="GO" id="GO:0000030">
    <property type="term" value="F:mannosyltransferase activity"/>
    <property type="evidence" value="ECO:0007669"/>
    <property type="project" value="InterPro"/>
</dbReference>
<feature type="transmembrane region" description="Helical" evidence="10">
    <location>
        <begin position="15"/>
        <end position="34"/>
    </location>
</feature>
<evidence type="ECO:0000256" key="1">
    <source>
        <dbReference type="ARBA" id="ARBA00004606"/>
    </source>
</evidence>
<evidence type="ECO:0000256" key="8">
    <source>
        <dbReference type="ARBA" id="ARBA00023136"/>
    </source>
</evidence>
<evidence type="ECO:0000256" key="5">
    <source>
        <dbReference type="ARBA" id="ARBA00022692"/>
    </source>
</evidence>
<dbReference type="Proteomes" id="UP000694255">
    <property type="component" value="Unassembled WGS sequence"/>
</dbReference>
<organism evidence="11 12">
    <name type="scientific">[Candida] subhashii</name>
    <dbReference type="NCBI Taxonomy" id="561895"/>
    <lineage>
        <taxon>Eukaryota</taxon>
        <taxon>Fungi</taxon>
        <taxon>Dikarya</taxon>
        <taxon>Ascomycota</taxon>
        <taxon>Saccharomycotina</taxon>
        <taxon>Pichiomycetes</taxon>
        <taxon>Debaryomycetaceae</taxon>
        <taxon>Spathaspora</taxon>
    </lineage>
</organism>
<sequence>MSLKYSAFKLTTTSIRLGIITSLILWFITFSAIIHQGKNYGELPWKVSPSAPELQNSIIIYPDGLDHDNGKLTNFPANNKTTVQYHKSHSNPLTPEIMNHRYTPHNLKIYNSLSPANGFCEEIEENTQIQISQYQRLSDDFVEMVKVLIDHLENDEPFSGLRDFFQGKLANFDEDLLRKHFFKFAGTSVWLEEYGVHLMV</sequence>
<evidence type="ECO:0000256" key="7">
    <source>
        <dbReference type="ARBA" id="ARBA00022989"/>
    </source>
</evidence>
<evidence type="ECO:0000256" key="3">
    <source>
        <dbReference type="ARBA" id="ARBA00022676"/>
    </source>
</evidence>
<dbReference type="GO" id="GO:0016020">
    <property type="term" value="C:membrane"/>
    <property type="evidence" value="ECO:0007669"/>
    <property type="project" value="UniProtKB-SubCell"/>
</dbReference>
<keyword evidence="8 10" id="KW-0472">Membrane</keyword>
<accession>A0A8J5UJL9</accession>
<evidence type="ECO:0000256" key="2">
    <source>
        <dbReference type="ARBA" id="ARBA00009486"/>
    </source>
</evidence>
<protein>
    <submittedName>
        <fullName evidence="11">Uncharacterized protein</fullName>
    </submittedName>
</protein>
<comment type="caution">
    <text evidence="11">The sequence shown here is derived from an EMBL/GenBank/DDBJ whole genome shotgun (WGS) entry which is preliminary data.</text>
</comment>
<keyword evidence="5 10" id="KW-0812">Transmembrane</keyword>
<dbReference type="EMBL" id="JAGSYN010000067">
    <property type="protein sequence ID" value="KAG7664668.1"/>
    <property type="molecule type" value="Genomic_DNA"/>
</dbReference>
<comment type="similarity">
    <text evidence="2">Belongs to the BMT family.</text>
</comment>
<dbReference type="InterPro" id="IPR021988">
    <property type="entry name" value="BMT1"/>
</dbReference>
<keyword evidence="9" id="KW-0961">Cell wall biogenesis/degradation</keyword>
<evidence type="ECO:0000313" key="12">
    <source>
        <dbReference type="Proteomes" id="UP000694255"/>
    </source>
</evidence>
<comment type="subcellular location">
    <subcellularLocation>
        <location evidence="1">Membrane</location>
        <topology evidence="1">Single-pass type II membrane protein</topology>
    </subcellularLocation>
</comment>
<keyword evidence="7 10" id="KW-1133">Transmembrane helix</keyword>
<feature type="non-terminal residue" evidence="11">
    <location>
        <position position="200"/>
    </location>
</feature>
<name>A0A8J5UJL9_9ASCO</name>
<keyword evidence="6" id="KW-0735">Signal-anchor</keyword>
<gene>
    <name evidence="11" type="ORF">J8A68_001764</name>
</gene>
<evidence type="ECO:0000256" key="9">
    <source>
        <dbReference type="ARBA" id="ARBA00023316"/>
    </source>
</evidence>
<evidence type="ECO:0000256" key="6">
    <source>
        <dbReference type="ARBA" id="ARBA00022968"/>
    </source>
</evidence>
<dbReference type="Pfam" id="PF12141">
    <property type="entry name" value="BMT"/>
    <property type="match status" value="1"/>
</dbReference>
<proteinExistence type="inferred from homology"/>